<keyword evidence="7" id="KW-0732">Signal</keyword>
<comment type="catalytic activity">
    <reaction evidence="4">
        <text>Hydrolysis of proteins with broad specificity for peptide bonds, and a preference for a large uncharged residue in P1. Hydrolyzes peptide amides.</text>
        <dbReference type="EC" id="3.4.21.62"/>
    </reaction>
</comment>
<keyword evidence="1" id="KW-0645">Protease</keyword>
<accession>A0A7S4AF48</accession>
<proteinExistence type="predicted"/>
<feature type="domain" description="Peptidase S8/S53" evidence="8">
    <location>
        <begin position="533"/>
        <end position="585"/>
    </location>
</feature>
<dbReference type="InterPro" id="IPR023828">
    <property type="entry name" value="Peptidase_S8_Ser-AS"/>
</dbReference>
<evidence type="ECO:0000313" key="9">
    <source>
        <dbReference type="EMBL" id="CAE0713612.1"/>
    </source>
</evidence>
<feature type="chain" id="PRO_5030984845" description="subtilisin" evidence="7">
    <location>
        <begin position="29"/>
        <end position="629"/>
    </location>
</feature>
<organism evidence="9">
    <name type="scientific">Pseudo-nitzschia australis</name>
    <dbReference type="NCBI Taxonomy" id="44445"/>
    <lineage>
        <taxon>Eukaryota</taxon>
        <taxon>Sar</taxon>
        <taxon>Stramenopiles</taxon>
        <taxon>Ochrophyta</taxon>
        <taxon>Bacillariophyta</taxon>
        <taxon>Bacillariophyceae</taxon>
        <taxon>Bacillariophycidae</taxon>
        <taxon>Bacillariales</taxon>
        <taxon>Bacillariaceae</taxon>
        <taxon>Pseudo-nitzschia</taxon>
    </lineage>
</organism>
<dbReference type="PROSITE" id="PS00138">
    <property type="entry name" value="SUBTILASE_SER"/>
    <property type="match status" value="1"/>
</dbReference>
<name>A0A7S4AF48_9STRA</name>
<protein>
    <recommendedName>
        <fullName evidence="5">subtilisin</fullName>
        <ecNumber evidence="5">3.4.21.62</ecNumber>
    </recommendedName>
</protein>
<dbReference type="InterPro" id="IPR034075">
    <property type="entry name" value="Glr3161-like_dom"/>
</dbReference>
<reference evidence="9" key="1">
    <citation type="submission" date="2021-01" db="EMBL/GenBank/DDBJ databases">
        <authorList>
            <person name="Corre E."/>
            <person name="Pelletier E."/>
            <person name="Niang G."/>
            <person name="Scheremetjew M."/>
            <person name="Finn R."/>
            <person name="Kale V."/>
            <person name="Holt S."/>
            <person name="Cochrane G."/>
            <person name="Meng A."/>
            <person name="Brown T."/>
            <person name="Cohen L."/>
        </authorList>
    </citation>
    <scope>NUCLEOTIDE SEQUENCE</scope>
    <source>
        <strain evidence="9">10249 10 AB</strain>
    </source>
</reference>
<evidence type="ECO:0000256" key="1">
    <source>
        <dbReference type="ARBA" id="ARBA00022670"/>
    </source>
</evidence>
<feature type="region of interest" description="Disordered" evidence="6">
    <location>
        <begin position="143"/>
        <end position="163"/>
    </location>
</feature>
<dbReference type="AlphaFoldDB" id="A0A7S4AF48"/>
<evidence type="ECO:0000256" key="7">
    <source>
        <dbReference type="SAM" id="SignalP"/>
    </source>
</evidence>
<evidence type="ECO:0000256" key="5">
    <source>
        <dbReference type="ARBA" id="ARBA00023619"/>
    </source>
</evidence>
<evidence type="ECO:0000256" key="2">
    <source>
        <dbReference type="ARBA" id="ARBA00022801"/>
    </source>
</evidence>
<gene>
    <name evidence="9" type="ORF">PAUS00366_LOCUS6364</name>
</gene>
<dbReference type="Gene3D" id="3.40.50.200">
    <property type="entry name" value="Peptidase S8/S53 domain"/>
    <property type="match status" value="2"/>
</dbReference>
<dbReference type="Pfam" id="PF00082">
    <property type="entry name" value="Peptidase_S8"/>
    <property type="match status" value="1"/>
</dbReference>
<dbReference type="InterPro" id="IPR000209">
    <property type="entry name" value="Peptidase_S8/S53_dom"/>
</dbReference>
<dbReference type="InterPro" id="IPR036852">
    <property type="entry name" value="Peptidase_S8/S53_dom_sf"/>
</dbReference>
<dbReference type="EC" id="3.4.21.62" evidence="5"/>
<dbReference type="EMBL" id="HBIX01008233">
    <property type="protein sequence ID" value="CAE0713612.1"/>
    <property type="molecule type" value="Transcribed_RNA"/>
</dbReference>
<dbReference type="GO" id="GO:0004252">
    <property type="term" value="F:serine-type endopeptidase activity"/>
    <property type="evidence" value="ECO:0007669"/>
    <property type="project" value="UniProtKB-EC"/>
</dbReference>
<evidence type="ECO:0000256" key="3">
    <source>
        <dbReference type="ARBA" id="ARBA00022825"/>
    </source>
</evidence>
<sequence length="629" mass="68635">MLFFTKCSFSSWMLVALVGLATTKGVQSTPSASRDDFELLGTTIRSIRRDSAAARVANPFLSWKSSSSREEDWLLVDVFSDSFELASELSNAKEAFEITGCLPAGHACSGWLKMSARSLAMEELERNPSVSISPAMMKTSTQRYQGRGKHQGPVTSTDQYQGRGEHQGSMAQLQINKIREAFPTLTGKNLKIGVMSDSFDSLGGYALDIESGDLPSDIKVLLEGPVEDSIDEGRAMMQLIHDIAPEAKLVFRSASYGMVDFALGIEELVDEGCDVIVDDIFYLQEPVYQEGIIAQYASDAVDKSGVLYFSSIGNGQIAALSSVFQPTSCEIEGFGNTQCHDVGEGNYKWRIKGEQAENFAGLFWDSPYPMYPDDIFPTDMLAIAIYDVGGGLLGIAEPTDPIMPAIPVIIPEGEFDIVVFVSQGKAPSVFKFMSFVGYFSGDFTPNASICSPHATAPSVAGVAAAWDSQRLFELLVEPYSSTVSDQLIFDRKGNRLENPKIPRQPRFTGPDGSGNSFFGRPPDPYGRENSFRFFGTSAAAPNVAALAILVLQANSKLTPQQVYKILEGTAIDMEQPGFDFTTGHGYVNGLPAVVKAKMLKHKGKKKKKKVLKDLKALKKKKVCYDYTLN</sequence>
<evidence type="ECO:0000256" key="6">
    <source>
        <dbReference type="SAM" id="MobiDB-lite"/>
    </source>
</evidence>
<evidence type="ECO:0000256" key="4">
    <source>
        <dbReference type="ARBA" id="ARBA00023529"/>
    </source>
</evidence>
<dbReference type="CDD" id="cd05562">
    <property type="entry name" value="Peptidases_S53_like"/>
    <property type="match status" value="1"/>
</dbReference>
<feature type="region of interest" description="Disordered" evidence="6">
    <location>
        <begin position="499"/>
        <end position="521"/>
    </location>
</feature>
<evidence type="ECO:0000259" key="8">
    <source>
        <dbReference type="Pfam" id="PF00082"/>
    </source>
</evidence>
<feature type="signal peptide" evidence="7">
    <location>
        <begin position="1"/>
        <end position="28"/>
    </location>
</feature>
<keyword evidence="3" id="KW-0720">Serine protease</keyword>
<keyword evidence="2" id="KW-0378">Hydrolase</keyword>
<dbReference type="SUPFAM" id="SSF52743">
    <property type="entry name" value="Subtilisin-like"/>
    <property type="match status" value="1"/>
</dbReference>
<dbReference type="GO" id="GO:0006508">
    <property type="term" value="P:proteolysis"/>
    <property type="evidence" value="ECO:0007669"/>
    <property type="project" value="UniProtKB-KW"/>
</dbReference>